<dbReference type="AlphaFoldDB" id="A0A392SPD5"/>
<proteinExistence type="predicted"/>
<evidence type="ECO:0000313" key="1">
    <source>
        <dbReference type="EMBL" id="MCI49726.1"/>
    </source>
</evidence>
<name>A0A392SPD5_9FABA</name>
<reference evidence="1 2" key="1">
    <citation type="journal article" date="2018" name="Front. Plant Sci.">
        <title>Red Clover (Trifolium pratense) and Zigzag Clover (T. medium) - A Picture of Genomic Similarities and Differences.</title>
        <authorList>
            <person name="Dluhosova J."/>
            <person name="Istvanek J."/>
            <person name="Nedelnik J."/>
            <person name="Repkova J."/>
        </authorList>
    </citation>
    <scope>NUCLEOTIDE SEQUENCE [LARGE SCALE GENOMIC DNA]</scope>
    <source>
        <strain evidence="2">cv. 10/8</strain>
        <tissue evidence="1">Leaf</tissue>
    </source>
</reference>
<sequence length="81" mass="9501">DLVDYQENLKDWVKSVKSEVERSRLRKRGRLSLTDSFYSDEVLTAVVLKNNVYSFDSDLNMHLKFSLQPGDLFVTKKIMEN</sequence>
<feature type="non-terminal residue" evidence="1">
    <location>
        <position position="1"/>
    </location>
</feature>
<evidence type="ECO:0000313" key="2">
    <source>
        <dbReference type="Proteomes" id="UP000265520"/>
    </source>
</evidence>
<dbReference type="EMBL" id="LXQA010405688">
    <property type="protein sequence ID" value="MCI49726.1"/>
    <property type="molecule type" value="Genomic_DNA"/>
</dbReference>
<dbReference type="Proteomes" id="UP000265520">
    <property type="component" value="Unassembled WGS sequence"/>
</dbReference>
<accession>A0A392SPD5</accession>
<comment type="caution">
    <text evidence="1">The sequence shown here is derived from an EMBL/GenBank/DDBJ whole genome shotgun (WGS) entry which is preliminary data.</text>
</comment>
<protein>
    <submittedName>
        <fullName evidence="1">Uncharacterized protein</fullName>
    </submittedName>
</protein>
<organism evidence="1 2">
    <name type="scientific">Trifolium medium</name>
    <dbReference type="NCBI Taxonomy" id="97028"/>
    <lineage>
        <taxon>Eukaryota</taxon>
        <taxon>Viridiplantae</taxon>
        <taxon>Streptophyta</taxon>
        <taxon>Embryophyta</taxon>
        <taxon>Tracheophyta</taxon>
        <taxon>Spermatophyta</taxon>
        <taxon>Magnoliopsida</taxon>
        <taxon>eudicotyledons</taxon>
        <taxon>Gunneridae</taxon>
        <taxon>Pentapetalae</taxon>
        <taxon>rosids</taxon>
        <taxon>fabids</taxon>
        <taxon>Fabales</taxon>
        <taxon>Fabaceae</taxon>
        <taxon>Papilionoideae</taxon>
        <taxon>50 kb inversion clade</taxon>
        <taxon>NPAAA clade</taxon>
        <taxon>Hologalegina</taxon>
        <taxon>IRL clade</taxon>
        <taxon>Trifolieae</taxon>
        <taxon>Trifolium</taxon>
    </lineage>
</organism>
<keyword evidence="2" id="KW-1185">Reference proteome</keyword>